<accession>A0A423WSZ8</accession>
<comment type="caution">
    <text evidence="1">The sequence shown here is derived from an EMBL/GenBank/DDBJ whole genome shotgun (WGS) entry which is preliminary data.</text>
</comment>
<evidence type="ECO:0000313" key="2">
    <source>
        <dbReference type="Proteomes" id="UP000283895"/>
    </source>
</evidence>
<reference evidence="1 2" key="1">
    <citation type="submission" date="2015-09" db="EMBL/GenBank/DDBJ databases">
        <title>Host preference determinants of Valsa canker pathogens revealed by comparative genomics.</title>
        <authorList>
            <person name="Yin Z."/>
            <person name="Huang L."/>
        </authorList>
    </citation>
    <scope>NUCLEOTIDE SEQUENCE [LARGE SCALE GENOMIC DNA]</scope>
    <source>
        <strain evidence="1 2">03-1</strain>
    </source>
</reference>
<keyword evidence="2" id="KW-1185">Reference proteome</keyword>
<name>A0A423WSZ8_9PEZI</name>
<evidence type="ECO:0000313" key="1">
    <source>
        <dbReference type="EMBL" id="ROW06437.1"/>
    </source>
</evidence>
<sequence length="82" mass="8961">MSLFSCGPDVMKRSGQWGKKSANEQMSCMRPRNNGLVDAVQGHIDQVSENLISNATAHVSAILDQPVDSLVKNEFMDCLVPI</sequence>
<proteinExistence type="predicted"/>
<organism evidence="1 2">
    <name type="scientific">Cytospora schulzeri</name>
    <dbReference type="NCBI Taxonomy" id="448051"/>
    <lineage>
        <taxon>Eukaryota</taxon>
        <taxon>Fungi</taxon>
        <taxon>Dikarya</taxon>
        <taxon>Ascomycota</taxon>
        <taxon>Pezizomycotina</taxon>
        <taxon>Sordariomycetes</taxon>
        <taxon>Sordariomycetidae</taxon>
        <taxon>Diaporthales</taxon>
        <taxon>Cytosporaceae</taxon>
        <taxon>Cytospora</taxon>
    </lineage>
</organism>
<protein>
    <submittedName>
        <fullName evidence="1">Uncharacterized protein</fullName>
    </submittedName>
</protein>
<dbReference type="Proteomes" id="UP000283895">
    <property type="component" value="Unassembled WGS sequence"/>
</dbReference>
<gene>
    <name evidence="1" type="ORF">VMCG_04302</name>
</gene>
<dbReference type="EMBL" id="LKEA01000010">
    <property type="protein sequence ID" value="ROW06437.1"/>
    <property type="molecule type" value="Genomic_DNA"/>
</dbReference>
<dbReference type="AlphaFoldDB" id="A0A423WSZ8"/>